<feature type="repeat" description="TPR" evidence="7">
    <location>
        <begin position="548"/>
        <end position="581"/>
    </location>
</feature>
<evidence type="ECO:0000256" key="5">
    <source>
        <dbReference type="ARBA" id="ARBA00022777"/>
    </source>
</evidence>
<dbReference type="SUPFAM" id="SSF48452">
    <property type="entry name" value="TPR-like"/>
    <property type="match status" value="1"/>
</dbReference>
<dbReference type="InterPro" id="IPR000719">
    <property type="entry name" value="Prot_kinase_dom"/>
</dbReference>
<dbReference type="Pfam" id="PF13424">
    <property type="entry name" value="TPR_12"/>
    <property type="match status" value="1"/>
</dbReference>
<dbReference type="AlphaFoldDB" id="A0LLB2"/>
<dbReference type="KEGG" id="sfu:Sfum_2536"/>
<accession>A0LLB2</accession>
<feature type="compositionally biased region" description="Pro residues" evidence="8">
    <location>
        <begin position="328"/>
        <end position="339"/>
    </location>
</feature>
<dbReference type="EMBL" id="CP000478">
    <property type="protein sequence ID" value="ABK18214.1"/>
    <property type="molecule type" value="Genomic_DNA"/>
</dbReference>
<evidence type="ECO:0000313" key="11">
    <source>
        <dbReference type="EMBL" id="ABK18214.1"/>
    </source>
</evidence>
<proteinExistence type="predicted"/>
<dbReference type="Pfam" id="PF00069">
    <property type="entry name" value="Pkinase"/>
    <property type="match status" value="1"/>
</dbReference>
<dbReference type="SMART" id="SM00220">
    <property type="entry name" value="S_TKc"/>
    <property type="match status" value="1"/>
</dbReference>
<keyword evidence="3" id="KW-0808">Transferase</keyword>
<dbReference type="PANTHER" id="PTHR43289:SF6">
    <property type="entry name" value="SERINE_THREONINE-PROTEIN KINASE NEKL-3"/>
    <property type="match status" value="1"/>
</dbReference>
<keyword evidence="6" id="KW-0067">ATP-binding</keyword>
<feature type="domain" description="Protein kinase" evidence="10">
    <location>
        <begin position="15"/>
        <end position="290"/>
    </location>
</feature>
<dbReference type="PROSITE" id="PS50005">
    <property type="entry name" value="TPR"/>
    <property type="match status" value="2"/>
</dbReference>
<feature type="compositionally biased region" description="Low complexity" evidence="8">
    <location>
        <begin position="434"/>
        <end position="444"/>
    </location>
</feature>
<dbReference type="InterPro" id="IPR011009">
    <property type="entry name" value="Kinase-like_dom_sf"/>
</dbReference>
<keyword evidence="9" id="KW-0472">Membrane</keyword>
<evidence type="ECO:0000256" key="8">
    <source>
        <dbReference type="SAM" id="MobiDB-lite"/>
    </source>
</evidence>
<feature type="region of interest" description="Disordered" evidence="8">
    <location>
        <begin position="630"/>
        <end position="649"/>
    </location>
</feature>
<keyword evidence="12" id="KW-1185">Reference proteome</keyword>
<dbReference type="InterPro" id="IPR011990">
    <property type="entry name" value="TPR-like_helical_dom_sf"/>
</dbReference>
<feature type="compositionally biased region" description="Basic and acidic residues" evidence="8">
    <location>
        <begin position="342"/>
        <end position="356"/>
    </location>
</feature>
<dbReference type="GO" id="GO:0005524">
    <property type="term" value="F:ATP binding"/>
    <property type="evidence" value="ECO:0007669"/>
    <property type="project" value="UniProtKB-KW"/>
</dbReference>
<evidence type="ECO:0000256" key="2">
    <source>
        <dbReference type="ARBA" id="ARBA00022527"/>
    </source>
</evidence>
<dbReference type="GO" id="GO:0004674">
    <property type="term" value="F:protein serine/threonine kinase activity"/>
    <property type="evidence" value="ECO:0007669"/>
    <property type="project" value="UniProtKB-KW"/>
</dbReference>
<name>A0LLB2_SYNFM</name>
<keyword evidence="7" id="KW-0802">TPR repeat</keyword>
<feature type="compositionally biased region" description="Pro residues" evidence="8">
    <location>
        <begin position="422"/>
        <end position="433"/>
    </location>
</feature>
<organism evidence="11 12">
    <name type="scientific">Syntrophobacter fumaroxidans (strain DSM 10017 / MPOB)</name>
    <dbReference type="NCBI Taxonomy" id="335543"/>
    <lineage>
        <taxon>Bacteria</taxon>
        <taxon>Pseudomonadati</taxon>
        <taxon>Thermodesulfobacteriota</taxon>
        <taxon>Syntrophobacteria</taxon>
        <taxon>Syntrophobacterales</taxon>
        <taxon>Syntrophobacteraceae</taxon>
        <taxon>Syntrophobacter</taxon>
    </lineage>
</organism>
<keyword evidence="2 11" id="KW-0723">Serine/threonine-protein kinase</keyword>
<evidence type="ECO:0000256" key="9">
    <source>
        <dbReference type="SAM" id="Phobius"/>
    </source>
</evidence>
<evidence type="ECO:0000256" key="1">
    <source>
        <dbReference type="ARBA" id="ARBA00012513"/>
    </source>
</evidence>
<dbReference type="PROSITE" id="PS00108">
    <property type="entry name" value="PROTEIN_KINASE_ST"/>
    <property type="match status" value="1"/>
</dbReference>
<dbReference type="RefSeq" id="WP_011699382.1">
    <property type="nucleotide sequence ID" value="NC_008554.1"/>
</dbReference>
<evidence type="ECO:0000256" key="7">
    <source>
        <dbReference type="PROSITE-ProRule" id="PRU00339"/>
    </source>
</evidence>
<feature type="region of interest" description="Disordered" evidence="8">
    <location>
        <begin position="420"/>
        <end position="476"/>
    </location>
</feature>
<gene>
    <name evidence="11" type="ordered locus">Sfum_2536</name>
</gene>
<keyword evidence="5 11" id="KW-0418">Kinase</keyword>
<evidence type="ECO:0000256" key="6">
    <source>
        <dbReference type="ARBA" id="ARBA00022840"/>
    </source>
</evidence>
<keyword evidence="4" id="KW-0547">Nucleotide-binding</keyword>
<dbReference type="PROSITE" id="PS50011">
    <property type="entry name" value="PROTEIN_KINASE_DOM"/>
    <property type="match status" value="1"/>
</dbReference>
<dbReference type="Gene3D" id="3.30.200.20">
    <property type="entry name" value="Phosphorylase Kinase, domain 1"/>
    <property type="match status" value="1"/>
</dbReference>
<sequence length="747" mass="80674">MRKTDTLIGKQIDQFRLDQFIARGAMGAVFKAFDAVLARTIALKLIPKEIEEGLSEAEVFTREESKKRLIQEAKAAGRLAHPNIVTIHSYGETDEFQYICMEYVSGKTLTQVLSERKPLSEEEAVSIFVQVLSALEAANKEEIIHRDIKPANIMITDENRVKVMDFGIAKLPSLSMTVTGMVLGTPYYMSPEQIAGKKVDIRSDIFSVGTVLYEVMTGEKPFVGESTATITYKIMALDPTPPAVINRNLSQPMADIIVKALAKNPDQRFQTPTEMMLALRALVQRPHAYPDDATLAGTVIGEPDFDQTVRAEIPEAVKSAARIGSVRPPGPRPPEPAPPRRISLDPRKPAEREPLRSDGTGARVSPSPGPGEEQTDIPVLTLTQGPAGKRGVKMKGLGIALLTILVALAGFLVYRSLRSPGVPSPRPSIPPPTSRSAPVTTRATQPPPTPTTAPPATIPPATSMPPLDQLTPGKDKTTASVEPLLVEAQNQSASNPAEAQKLLEEALRLDPNRFETILTMARLQASRKDYSAAVQYYRDAVRVNGNAPEAYSEMGALQQAQGDYASAIRSYEAGLALRPSHPDELLANVAFCHDKLNNPDQARRYYEQALEINPNNRAALAFLDSLSPATTQPKTPIASPRAPDTDSPSRAVRVEGKYNVEGQNPNGTSYHGTATIKRSVSGYTVTWNVGGKSYTGSGPLVGRTLTVKWRGSRGATGAVVYTVTATGVLKGVWGPNSSGLETLTPIN</sequence>
<keyword evidence="9" id="KW-0812">Transmembrane</keyword>
<dbReference type="SMART" id="SM00028">
    <property type="entry name" value="TPR"/>
    <property type="match status" value="3"/>
</dbReference>
<protein>
    <recommendedName>
        <fullName evidence="1">non-specific serine/threonine protein kinase</fullName>
        <ecNumber evidence="1">2.7.11.1</ecNumber>
    </recommendedName>
</protein>
<dbReference type="Gene3D" id="1.25.40.10">
    <property type="entry name" value="Tetratricopeptide repeat domain"/>
    <property type="match status" value="1"/>
</dbReference>
<feature type="repeat" description="TPR" evidence="7">
    <location>
        <begin position="583"/>
        <end position="616"/>
    </location>
</feature>
<dbReference type="CDD" id="cd14014">
    <property type="entry name" value="STKc_PknB_like"/>
    <property type="match status" value="1"/>
</dbReference>
<dbReference type="eggNOG" id="COG0457">
    <property type="taxonomic scope" value="Bacteria"/>
</dbReference>
<keyword evidence="9" id="KW-1133">Transmembrane helix</keyword>
<dbReference type="InterPro" id="IPR008271">
    <property type="entry name" value="Ser/Thr_kinase_AS"/>
</dbReference>
<dbReference type="Gene3D" id="1.10.510.10">
    <property type="entry name" value="Transferase(Phosphotransferase) domain 1"/>
    <property type="match status" value="1"/>
</dbReference>
<dbReference type="STRING" id="335543.Sfum_2536"/>
<dbReference type="Proteomes" id="UP000001784">
    <property type="component" value="Chromosome"/>
</dbReference>
<reference evidence="11 12" key="1">
    <citation type="submission" date="2006-10" db="EMBL/GenBank/DDBJ databases">
        <title>Complete sequence of Syntrophobacter fumaroxidans MPOB.</title>
        <authorList>
            <consortium name="US DOE Joint Genome Institute"/>
            <person name="Copeland A."/>
            <person name="Lucas S."/>
            <person name="Lapidus A."/>
            <person name="Barry K."/>
            <person name="Detter J.C."/>
            <person name="Glavina del Rio T."/>
            <person name="Hammon N."/>
            <person name="Israni S."/>
            <person name="Pitluck S."/>
            <person name="Goltsman E.G."/>
            <person name="Martinez M."/>
            <person name="Schmutz J."/>
            <person name="Larimer F."/>
            <person name="Land M."/>
            <person name="Hauser L."/>
            <person name="Kyrpides N."/>
            <person name="Kim E."/>
            <person name="Boone D.R."/>
            <person name="Brockman F."/>
            <person name="Culley D."/>
            <person name="Ferry J."/>
            <person name="Gunsalus R."/>
            <person name="McInerney M.J."/>
            <person name="Morrison M."/>
            <person name="Plugge C."/>
            <person name="Rohlin L."/>
            <person name="Scholten J."/>
            <person name="Sieber J."/>
            <person name="Stams A.J.M."/>
            <person name="Worm P."/>
            <person name="Henstra A.M."/>
            <person name="Richardson P."/>
        </authorList>
    </citation>
    <scope>NUCLEOTIDE SEQUENCE [LARGE SCALE GENOMIC DNA]</scope>
    <source>
        <strain evidence="12">DSM 10017 / MPOB</strain>
    </source>
</reference>
<dbReference type="HOGENOM" id="CLU_372113_0_0_7"/>
<dbReference type="SUPFAM" id="SSF56112">
    <property type="entry name" value="Protein kinase-like (PK-like)"/>
    <property type="match status" value="1"/>
</dbReference>
<feature type="region of interest" description="Disordered" evidence="8">
    <location>
        <begin position="319"/>
        <end position="391"/>
    </location>
</feature>
<dbReference type="EC" id="2.7.11.1" evidence="1"/>
<evidence type="ECO:0000256" key="3">
    <source>
        <dbReference type="ARBA" id="ARBA00022679"/>
    </source>
</evidence>
<evidence type="ECO:0000256" key="4">
    <source>
        <dbReference type="ARBA" id="ARBA00022741"/>
    </source>
</evidence>
<dbReference type="InParanoid" id="A0LLB2"/>
<dbReference type="FunFam" id="1.10.510.10:FF:000021">
    <property type="entry name" value="Serine/threonine protein kinase"/>
    <property type="match status" value="1"/>
</dbReference>
<evidence type="ECO:0000313" key="12">
    <source>
        <dbReference type="Proteomes" id="UP000001784"/>
    </source>
</evidence>
<dbReference type="eggNOG" id="COG0515">
    <property type="taxonomic scope" value="Bacteria"/>
</dbReference>
<feature type="compositionally biased region" description="Pro residues" evidence="8">
    <location>
        <begin position="445"/>
        <end position="458"/>
    </location>
</feature>
<feature type="transmembrane region" description="Helical" evidence="9">
    <location>
        <begin position="397"/>
        <end position="417"/>
    </location>
</feature>
<dbReference type="InterPro" id="IPR019734">
    <property type="entry name" value="TPR_rpt"/>
</dbReference>
<evidence type="ECO:0000259" key="10">
    <source>
        <dbReference type="PROSITE" id="PS50011"/>
    </source>
</evidence>
<dbReference type="PANTHER" id="PTHR43289">
    <property type="entry name" value="MITOGEN-ACTIVATED PROTEIN KINASE KINASE KINASE 20-RELATED"/>
    <property type="match status" value="1"/>
</dbReference>